<sequence length="481" mass="54472">MEKSSRMRAHFSLIIQFVVFVSCTDGETTLRVRFNKKTFVFAASIIEEVLQNEVGLLAIPSQKVSAGSGSATIKEMRVESFENPLISISPIAPDGLGLSVSSGSLAISGSWDASYVFLWTMYFSGDLSLKMAGIKTFTRINLLSEGGKLQLNLKECQLKIGKVNLKLYGGISAWIANYFTGGIEKDIRKSLQKKICGHLKDNTVEVNKKLRSLRSQINIIDNVYLSHQLLKNPKVTESSIQFDFSAYATFGPSKCYLRSKGISESIGKRQIVSNHMVTLWLDESMINCYPKTWYETINDHLYIENSKQFHDFYYLNCKKTNSCAEKFHDSNISDKDQLVDVDIYLIKAPILHAENGIHTETSVKTVFHQLSKNSSKSKLKELTIHARSLLNTTISQRRINVRTEKLTVTTSEEDNWKFDNSITMESLKYVAEHALKELKLWEYFLNLPKLVLPRLTLSNNAAFTGMDKFIRADVDFVLSDQ</sequence>
<dbReference type="AlphaFoldDB" id="A0A3P6SIN1"/>
<dbReference type="Proteomes" id="UP000277928">
    <property type="component" value="Unassembled WGS sequence"/>
</dbReference>
<dbReference type="PROSITE" id="PS51257">
    <property type="entry name" value="PROKAR_LIPOPROTEIN"/>
    <property type="match status" value="1"/>
</dbReference>
<proteinExistence type="predicted"/>
<evidence type="ECO:0000313" key="4">
    <source>
        <dbReference type="Proteomes" id="UP000277928"/>
    </source>
</evidence>
<dbReference type="EMBL" id="UYRX01000005">
    <property type="protein sequence ID" value="VDK67870.1"/>
    <property type="molecule type" value="Genomic_DNA"/>
</dbReference>
<dbReference type="OMA" id="YRILWTM"/>
<feature type="chain" id="PRO_5017925284" description="Lipid-binding serum glycoprotein N-terminal domain-containing protein" evidence="1">
    <location>
        <begin position="27"/>
        <end position="481"/>
    </location>
</feature>
<dbReference type="InterPro" id="IPR032942">
    <property type="entry name" value="BPI/LBP/Plunc"/>
</dbReference>
<dbReference type="GO" id="GO:0008289">
    <property type="term" value="F:lipid binding"/>
    <property type="evidence" value="ECO:0007669"/>
    <property type="project" value="InterPro"/>
</dbReference>
<dbReference type="InterPro" id="IPR017942">
    <property type="entry name" value="Lipid-bd_serum_glycop_N"/>
</dbReference>
<dbReference type="SMART" id="SM00328">
    <property type="entry name" value="BPI1"/>
    <property type="match status" value="1"/>
</dbReference>
<dbReference type="InterPro" id="IPR017943">
    <property type="entry name" value="Bactericidal_perm-incr_a/b_dom"/>
</dbReference>
<keyword evidence="1" id="KW-0732">Signal</keyword>
<dbReference type="Gene3D" id="3.15.10.10">
    <property type="entry name" value="Bactericidal permeability-increasing protein, domain 1"/>
    <property type="match status" value="1"/>
</dbReference>
<dbReference type="GO" id="GO:0005615">
    <property type="term" value="C:extracellular space"/>
    <property type="evidence" value="ECO:0007669"/>
    <property type="project" value="TreeGrafter"/>
</dbReference>
<dbReference type="PANTHER" id="PTHR10504">
    <property type="entry name" value="BACTERICIDAL PERMEABILITY-INCREASING BPI PROTEIN-RELATED"/>
    <property type="match status" value="1"/>
</dbReference>
<evidence type="ECO:0000259" key="2">
    <source>
        <dbReference type="SMART" id="SM00328"/>
    </source>
</evidence>
<gene>
    <name evidence="3" type="ORF">NLS_LOCUS214</name>
</gene>
<accession>A0A3P6SIN1</accession>
<dbReference type="SUPFAM" id="SSF55394">
    <property type="entry name" value="Bactericidal permeability-increasing protein, BPI"/>
    <property type="match status" value="1"/>
</dbReference>
<feature type="domain" description="Lipid-binding serum glycoprotein N-terminal" evidence="2">
    <location>
        <begin position="33"/>
        <end position="266"/>
    </location>
</feature>
<dbReference type="PANTHER" id="PTHR10504:SF131">
    <property type="entry name" value="BPI2 DOMAIN-CONTAINING PROTEIN"/>
    <property type="match status" value="1"/>
</dbReference>
<dbReference type="Gene3D" id="3.15.20.10">
    <property type="entry name" value="Bactericidal permeability-increasing protein, domain 2"/>
    <property type="match status" value="1"/>
</dbReference>
<keyword evidence="4" id="KW-1185">Reference proteome</keyword>
<feature type="signal peptide" evidence="1">
    <location>
        <begin position="1"/>
        <end position="26"/>
    </location>
</feature>
<dbReference type="Pfam" id="PF01273">
    <property type="entry name" value="LBP_BPI_CETP"/>
    <property type="match status" value="1"/>
</dbReference>
<organism evidence="3 4">
    <name type="scientific">Litomosoides sigmodontis</name>
    <name type="common">Filarial nematode worm</name>
    <dbReference type="NCBI Taxonomy" id="42156"/>
    <lineage>
        <taxon>Eukaryota</taxon>
        <taxon>Metazoa</taxon>
        <taxon>Ecdysozoa</taxon>
        <taxon>Nematoda</taxon>
        <taxon>Chromadorea</taxon>
        <taxon>Rhabditida</taxon>
        <taxon>Spirurina</taxon>
        <taxon>Spiruromorpha</taxon>
        <taxon>Filarioidea</taxon>
        <taxon>Onchocercidae</taxon>
        <taxon>Litomosoides</taxon>
    </lineage>
</organism>
<name>A0A3P6SIN1_LITSI</name>
<evidence type="ECO:0000313" key="3">
    <source>
        <dbReference type="EMBL" id="VDK67870.1"/>
    </source>
</evidence>
<reference evidence="3 4" key="1">
    <citation type="submission" date="2018-08" db="EMBL/GenBank/DDBJ databases">
        <authorList>
            <person name="Laetsch R D."/>
            <person name="Stevens L."/>
            <person name="Kumar S."/>
            <person name="Blaxter L. M."/>
        </authorList>
    </citation>
    <scope>NUCLEOTIDE SEQUENCE [LARGE SCALE GENOMIC DNA]</scope>
</reference>
<evidence type="ECO:0000256" key="1">
    <source>
        <dbReference type="SAM" id="SignalP"/>
    </source>
</evidence>
<protein>
    <recommendedName>
        <fullName evidence="2">Lipid-binding serum glycoprotein N-terminal domain-containing protein</fullName>
    </recommendedName>
</protein>
<dbReference type="STRING" id="42156.A0A3P6SIN1"/>
<dbReference type="OrthoDB" id="10255543at2759"/>